<dbReference type="InterPro" id="IPR032675">
    <property type="entry name" value="LRR_dom_sf"/>
</dbReference>
<keyword evidence="3" id="KW-0547">Nucleotide-binding</keyword>
<evidence type="ECO:0000259" key="7">
    <source>
        <dbReference type="Pfam" id="PF00931"/>
    </source>
</evidence>
<dbReference type="GO" id="GO:0043531">
    <property type="term" value="F:ADP binding"/>
    <property type="evidence" value="ECO:0007669"/>
    <property type="project" value="InterPro"/>
</dbReference>
<dbReference type="Pfam" id="PF25019">
    <property type="entry name" value="LRR_R13L1-DRL21"/>
    <property type="match status" value="1"/>
</dbReference>
<evidence type="ECO:0000256" key="6">
    <source>
        <dbReference type="SAM" id="Coils"/>
    </source>
</evidence>
<dbReference type="PANTHER" id="PTHR36766">
    <property type="entry name" value="PLANT BROAD-SPECTRUM MILDEW RESISTANCE PROTEIN RPW8"/>
    <property type="match status" value="1"/>
</dbReference>
<dbReference type="Pfam" id="PF18052">
    <property type="entry name" value="Rx_N"/>
    <property type="match status" value="1"/>
</dbReference>
<proteinExistence type="predicted"/>
<evidence type="ECO:0000259" key="9">
    <source>
        <dbReference type="Pfam" id="PF23559"/>
    </source>
</evidence>
<dbReference type="Gene3D" id="1.10.8.430">
    <property type="entry name" value="Helical domain of apoptotic protease-activating factors"/>
    <property type="match status" value="1"/>
</dbReference>
<dbReference type="InterPro" id="IPR038005">
    <property type="entry name" value="RX-like_CC"/>
</dbReference>
<dbReference type="EMBL" id="VEPZ02001782">
    <property type="protein sequence ID" value="KAE8654940.1"/>
    <property type="molecule type" value="Genomic_DNA"/>
</dbReference>
<dbReference type="Pfam" id="PF23559">
    <property type="entry name" value="WHD_DRP"/>
    <property type="match status" value="1"/>
</dbReference>
<feature type="domain" description="NB-ARC" evidence="7">
    <location>
        <begin position="155"/>
        <end position="323"/>
    </location>
</feature>
<dbReference type="CDD" id="cd14798">
    <property type="entry name" value="RX-CC_like"/>
    <property type="match status" value="1"/>
</dbReference>
<dbReference type="InterPro" id="IPR027417">
    <property type="entry name" value="P-loop_NTPase"/>
</dbReference>
<organism evidence="11 12">
    <name type="scientific">Hibiscus syriacus</name>
    <name type="common">Rose of Sharon</name>
    <dbReference type="NCBI Taxonomy" id="106335"/>
    <lineage>
        <taxon>Eukaryota</taxon>
        <taxon>Viridiplantae</taxon>
        <taxon>Streptophyta</taxon>
        <taxon>Embryophyta</taxon>
        <taxon>Tracheophyta</taxon>
        <taxon>Spermatophyta</taxon>
        <taxon>Magnoliopsida</taxon>
        <taxon>eudicotyledons</taxon>
        <taxon>Gunneridae</taxon>
        <taxon>Pentapetalae</taxon>
        <taxon>rosids</taxon>
        <taxon>malvids</taxon>
        <taxon>Malvales</taxon>
        <taxon>Malvaceae</taxon>
        <taxon>Malvoideae</taxon>
        <taxon>Hibiscus</taxon>
    </lineage>
</organism>
<evidence type="ECO:0000256" key="2">
    <source>
        <dbReference type="ARBA" id="ARBA00022737"/>
    </source>
</evidence>
<evidence type="ECO:0000313" key="11">
    <source>
        <dbReference type="EMBL" id="KAE8654940.1"/>
    </source>
</evidence>
<dbReference type="Gene3D" id="1.20.5.4130">
    <property type="match status" value="1"/>
</dbReference>
<evidence type="ECO:0000256" key="4">
    <source>
        <dbReference type="ARBA" id="ARBA00022821"/>
    </source>
</evidence>
<gene>
    <name evidence="11" type="ORF">F3Y22_tig00117034pilonHSYRG00240</name>
</gene>
<evidence type="ECO:0000259" key="10">
    <source>
        <dbReference type="Pfam" id="PF25019"/>
    </source>
</evidence>
<dbReference type="GO" id="GO:0051707">
    <property type="term" value="P:response to other organism"/>
    <property type="evidence" value="ECO:0007669"/>
    <property type="project" value="UniProtKB-ARBA"/>
</dbReference>
<feature type="domain" description="R13L1/DRL21-like LRR repeat region" evidence="10">
    <location>
        <begin position="618"/>
        <end position="743"/>
    </location>
</feature>
<dbReference type="Gene3D" id="3.80.10.10">
    <property type="entry name" value="Ribonuclease Inhibitor"/>
    <property type="match status" value="3"/>
</dbReference>
<sequence length="1302" mass="148785">MPLLEALSAIREVVISKVIDFFLDKLASSELLQFVTEKEVLEEIHKLNKELKEIRAVLDTAEERQIKEQLVKEWLIHLQNLAYDVEDVLDEFATEIGSRNLMMERRGSSSKRPRLIPDSYDALQFKINDCERPKRLEERLQPTSLVIETHVYGRDKDKDEILDLLLKSDDEGNFVIPIVGMGGIGKTTLAQLVYNDASIQNHFELKAWVCVSDNFDVMRITKEILQSITSQPCHDNDLNTLQEKLKMVLSQKRFLIVLDDVWNENYHNWTILQSPFLTRTKGSKIVVTTRNLGVSSTMGAFHAHSLEVLSNDDCFSVFAQHALGARDFGGYPRLKEVAKKIVRKCNGLPLAAKTLGGLLHTNVDLDAWEDILESEIWKLSEHQSSLIPALQLSYHHLPPHLKQCFAYCAIIPKDYEFEEDEMILLWRAQGFLKEAPDKQCIDDLGRKYFTDLVSRSLLQMSIKDNYRFVMHDLINDLAQSVAGELCFKLEGSQQISKQARHLSYIADKYDGIKKFQGISAAQQLRTFLPLRYFNISNNKIIKSLPESISTLYNLETLLLKGCHDLEKLPSEMENLVNLCHLDISGADRLQGMENNFSTLTNLQTLALFVLGKEKGYQIRELKDLSNLKGQLHISGLQNVVEPRDAWMAKLHDKSRIEKLELSWSKDFKKRTQEDERKVLDGLQPSKMLKELTISFYCGATLATWVGDSFLNDLQSLFLDDCPNLLSLPSIGKLPLLKKVRIKGLERVTSVGAELFGENAPCAFPSLEILQFEDMPKWEKWNLREVDEKAKKFPRLGELVIQKCPLLSGSIPEHLPSLEKLMIHDCEKLTISIQSFPVLSEIKIQRCHEVVYKGFGGDSSLKRVSFSGISKFSCAPESLRLRSIKVESLEIDNCEELCSFHENNWRWLTQSMSLRILKIRKFQRLVSIGADDETEVSMQLKIPYNIEQMTIKSCERLEKLSLTLHCLRSVWMIELYSCPKLISLGRSNLPLNLKVLKVYTCRNLQSLLLDEEENVNSKNACVLQQLDIYSCRSLKRINRSELPSTLKELGINGCSKLESIAQQLQDNSSLESISIFWCDMIKDLPQRLNKLRHLQCIYIEHCSNLVSFPESGLPTTSLKVFRLANCEQLQALPQNMHCLNSLEELEISDCPNVTSLPEQGIPTNLRSLKIRGPNICKPIMEWGLHRLTSLRSLWVSNGCAEAVSFPQDEIGMTLPSSLTRLEVWNFPKLEVLSSNGFRNLTSVESLIIIDCPNLRFLPEKNMLSSLLRLYISSGVLEERFLGIPCFCVYFTTEIFSIVEYYTL</sequence>
<accession>A0A6A2WMN0</accession>
<keyword evidence="12" id="KW-1185">Reference proteome</keyword>
<name>A0A6A2WMN0_HIBSY</name>
<dbReference type="SUPFAM" id="SSF52540">
    <property type="entry name" value="P-loop containing nucleoside triphosphate hydrolases"/>
    <property type="match status" value="1"/>
</dbReference>
<evidence type="ECO:0008006" key="13">
    <source>
        <dbReference type="Google" id="ProtNLM"/>
    </source>
</evidence>
<dbReference type="InterPro" id="IPR002182">
    <property type="entry name" value="NB-ARC"/>
</dbReference>
<evidence type="ECO:0000313" key="12">
    <source>
        <dbReference type="Proteomes" id="UP000436088"/>
    </source>
</evidence>
<protein>
    <recommendedName>
        <fullName evidence="13">Disease resistance RPP13-like protein 1</fullName>
    </recommendedName>
</protein>
<dbReference type="Gene3D" id="1.10.10.10">
    <property type="entry name" value="Winged helix-like DNA-binding domain superfamily/Winged helix DNA-binding domain"/>
    <property type="match status" value="1"/>
</dbReference>
<dbReference type="PRINTS" id="PR00364">
    <property type="entry name" value="DISEASERSIST"/>
</dbReference>
<keyword evidence="4" id="KW-0611">Plant defense</keyword>
<dbReference type="Proteomes" id="UP000436088">
    <property type="component" value="Unassembled WGS sequence"/>
</dbReference>
<dbReference type="PANTHER" id="PTHR36766:SF51">
    <property type="entry name" value="DISEASE RESISTANCE RPP13-LIKE PROTEIN 1"/>
    <property type="match status" value="1"/>
</dbReference>
<dbReference type="SUPFAM" id="SSF52058">
    <property type="entry name" value="L domain-like"/>
    <property type="match status" value="2"/>
</dbReference>
<evidence type="ECO:0000256" key="3">
    <source>
        <dbReference type="ARBA" id="ARBA00022741"/>
    </source>
</evidence>
<dbReference type="InterPro" id="IPR042197">
    <property type="entry name" value="Apaf_helical"/>
</dbReference>
<dbReference type="InterPro" id="IPR058922">
    <property type="entry name" value="WHD_DRP"/>
</dbReference>
<dbReference type="Gene3D" id="3.40.50.300">
    <property type="entry name" value="P-loop containing nucleotide triphosphate hydrolases"/>
    <property type="match status" value="1"/>
</dbReference>
<dbReference type="FunFam" id="3.40.50.300:FF:001091">
    <property type="entry name" value="Probable disease resistance protein At1g61300"/>
    <property type="match status" value="1"/>
</dbReference>
<keyword evidence="5" id="KW-0067">ATP-binding</keyword>
<keyword evidence="2" id="KW-0677">Repeat</keyword>
<dbReference type="InterPro" id="IPR041118">
    <property type="entry name" value="Rx_N"/>
</dbReference>
<feature type="coiled-coil region" evidence="6">
    <location>
        <begin position="37"/>
        <end position="64"/>
    </location>
</feature>
<comment type="caution">
    <text evidence="11">The sequence shown here is derived from an EMBL/GenBank/DDBJ whole genome shotgun (WGS) entry which is preliminary data.</text>
</comment>
<feature type="domain" description="Disease resistance N-terminal" evidence="8">
    <location>
        <begin position="18"/>
        <end position="105"/>
    </location>
</feature>
<dbReference type="InterPro" id="IPR036388">
    <property type="entry name" value="WH-like_DNA-bd_sf"/>
</dbReference>
<evidence type="ECO:0000256" key="5">
    <source>
        <dbReference type="ARBA" id="ARBA00022840"/>
    </source>
</evidence>
<reference evidence="11" key="1">
    <citation type="submission" date="2019-09" db="EMBL/GenBank/DDBJ databases">
        <title>Draft genome information of white flower Hibiscus syriacus.</title>
        <authorList>
            <person name="Kim Y.-M."/>
        </authorList>
    </citation>
    <scope>NUCLEOTIDE SEQUENCE [LARGE SCALE GENOMIC DNA]</scope>
    <source>
        <strain evidence="11">YM2019G1</strain>
    </source>
</reference>
<keyword evidence="6" id="KW-0175">Coiled coil</keyword>
<dbReference type="Pfam" id="PF00931">
    <property type="entry name" value="NB-ARC"/>
    <property type="match status" value="1"/>
</dbReference>
<evidence type="ECO:0000256" key="1">
    <source>
        <dbReference type="ARBA" id="ARBA00022614"/>
    </source>
</evidence>
<evidence type="ECO:0000259" key="8">
    <source>
        <dbReference type="Pfam" id="PF18052"/>
    </source>
</evidence>
<dbReference type="InterPro" id="IPR056789">
    <property type="entry name" value="LRR_R13L1-DRL21"/>
</dbReference>
<keyword evidence="1" id="KW-0433">Leucine-rich repeat</keyword>
<feature type="domain" description="Disease resistance protein winged helix" evidence="9">
    <location>
        <begin position="410"/>
        <end position="478"/>
    </location>
</feature>
<dbReference type="GO" id="GO:0006952">
    <property type="term" value="P:defense response"/>
    <property type="evidence" value="ECO:0007669"/>
    <property type="project" value="UniProtKB-KW"/>
</dbReference>
<dbReference type="GO" id="GO:0005524">
    <property type="term" value="F:ATP binding"/>
    <property type="evidence" value="ECO:0007669"/>
    <property type="project" value="UniProtKB-KW"/>
</dbReference>